<keyword evidence="2" id="KW-1185">Reference proteome</keyword>
<reference evidence="1 2" key="1">
    <citation type="submission" date="2016-09" db="EMBL/GenBank/DDBJ databases">
        <authorList>
            <person name="Capua I."/>
            <person name="De Benedictis P."/>
            <person name="Joannis T."/>
            <person name="Lombin L.H."/>
            <person name="Cattoli G."/>
        </authorList>
    </citation>
    <scope>NUCLEOTIDE SEQUENCE [LARGE SCALE GENOMIC DNA]</scope>
    <source>
        <strain evidence="1 2">A7P-90m</strain>
    </source>
</reference>
<evidence type="ECO:0000313" key="1">
    <source>
        <dbReference type="EMBL" id="SDD26084.1"/>
    </source>
</evidence>
<gene>
    <name evidence="1" type="ORF">SAMN05216323_11172</name>
</gene>
<proteinExistence type="predicted"/>
<dbReference type="EMBL" id="FMYP01000117">
    <property type="protein sequence ID" value="SDD26084.1"/>
    <property type="molecule type" value="Genomic_DNA"/>
</dbReference>
<dbReference type="STRING" id="1640674.SAMN05216323_11172"/>
<dbReference type="AlphaFoldDB" id="A0A1G6TB53"/>
<organism evidence="1 2">
    <name type="scientific">Williamwhitmania taraxaci</name>
    <dbReference type="NCBI Taxonomy" id="1640674"/>
    <lineage>
        <taxon>Bacteria</taxon>
        <taxon>Pseudomonadati</taxon>
        <taxon>Bacteroidota</taxon>
        <taxon>Bacteroidia</taxon>
        <taxon>Bacteroidales</taxon>
        <taxon>Williamwhitmaniaceae</taxon>
        <taxon>Williamwhitmania</taxon>
    </lineage>
</organism>
<name>A0A1G6TB53_9BACT</name>
<dbReference type="Proteomes" id="UP000199452">
    <property type="component" value="Unassembled WGS sequence"/>
</dbReference>
<protein>
    <submittedName>
        <fullName evidence="1">Uncharacterized protein</fullName>
    </submittedName>
</protein>
<evidence type="ECO:0000313" key="2">
    <source>
        <dbReference type="Proteomes" id="UP000199452"/>
    </source>
</evidence>
<accession>A0A1G6TB53</accession>
<sequence>MFVLGISLVSCPFSTAATTVNSVREEEVAISQLMKQIAARPEFGEMTRLNTEVIARLKTLLHSPNSYDYPFDSLLHIGKVVSPDGNWRIFTWNNPLPGGFQKMFGFLQVRMENEGPVVVYDLIDSRSKIPTPMTQVLTPQQWYGALYYQTVKKKAGKVIYYALIGVDLNDLFTSKRVIDILYFDEQGNPHFGAPIFDNGKRLFSRVIFEYSAKATMMMRYMDESDMIIFDHLSPSEPQYVNDFRFYGPDFSYDGFKFEKGKWLLHSDLDMRNPKRPLPKNKPVVKVFDSIKP</sequence>